<dbReference type="FunCoup" id="A0A674BZQ8">
    <property type="interactions" value="1102"/>
</dbReference>
<feature type="region of interest" description="Disordered" evidence="1">
    <location>
        <begin position="54"/>
        <end position="182"/>
    </location>
</feature>
<protein>
    <submittedName>
        <fullName evidence="3">Serine/arginine repetitive matrix 4</fullName>
    </submittedName>
</protein>
<evidence type="ECO:0000256" key="1">
    <source>
        <dbReference type="SAM" id="MobiDB-lite"/>
    </source>
</evidence>
<feature type="region of interest" description="Disordered" evidence="1">
    <location>
        <begin position="335"/>
        <end position="586"/>
    </location>
</feature>
<reference evidence="3" key="2">
    <citation type="submission" date="2025-09" db="UniProtKB">
        <authorList>
            <consortium name="Ensembl"/>
        </authorList>
    </citation>
    <scope>IDENTIFICATION</scope>
</reference>
<feature type="compositionally biased region" description="Basic residues" evidence="1">
    <location>
        <begin position="82"/>
        <end position="94"/>
    </location>
</feature>
<evidence type="ECO:0000259" key="2">
    <source>
        <dbReference type="Pfam" id="PF15230"/>
    </source>
</evidence>
<dbReference type="GO" id="GO:0005634">
    <property type="term" value="C:nucleus"/>
    <property type="evidence" value="ECO:0007669"/>
    <property type="project" value="TreeGrafter"/>
</dbReference>
<dbReference type="GO" id="GO:0042551">
    <property type="term" value="P:neuron maturation"/>
    <property type="evidence" value="ECO:0007669"/>
    <property type="project" value="TreeGrafter"/>
</dbReference>
<dbReference type="Pfam" id="PF15230">
    <property type="entry name" value="SRRM_C"/>
    <property type="match status" value="1"/>
</dbReference>
<feature type="compositionally biased region" description="Low complexity" evidence="1">
    <location>
        <begin position="505"/>
        <end position="559"/>
    </location>
</feature>
<feature type="domain" description="Serine/arginine repetitive matrix protein C-terminal" evidence="2">
    <location>
        <begin position="439"/>
        <end position="510"/>
    </location>
</feature>
<dbReference type="InterPro" id="IPR052109">
    <property type="entry name" value="SRRM_Domain-Containing"/>
</dbReference>
<dbReference type="Ensembl" id="ENSSTUT00000081494.1">
    <property type="protein sequence ID" value="ENSSTUP00000076578.1"/>
    <property type="gene ID" value="ENSSTUG00000033720.1"/>
</dbReference>
<feature type="compositionally biased region" description="Basic and acidic residues" evidence="1">
    <location>
        <begin position="64"/>
        <end position="81"/>
    </location>
</feature>
<dbReference type="GO" id="GO:0003729">
    <property type="term" value="F:mRNA binding"/>
    <property type="evidence" value="ECO:0007669"/>
    <property type="project" value="TreeGrafter"/>
</dbReference>
<proteinExistence type="predicted"/>
<feature type="compositionally biased region" description="Basic and acidic residues" evidence="1">
    <location>
        <begin position="441"/>
        <end position="463"/>
    </location>
</feature>
<sequence length="586" mass="65496">MASLEHQWEKQLFEKFWKGTFKAVATPRPGSIIVASITARRRVISTETTTCQPLKADEGNAEAADTKLDTTTDRNGCIRDMGRRKHGSYHRTRRSPYYSLSPVRKKKKKKKKKSSKKSKRHRYTSKKTKHSSSSLKHKRKDDRKHKKSSRRHMHRRRRYRRSESESSTWRSSSTESRRHLHKSVDQPALGGLAALMEDPGASLDHGGFEWEPAAKSVCKTTPIFRSVLSTSTVLQSKPGGEVLNTTVILRHTLTNQSKGPQDYDSGNDTSSPPSTKTGISQSNVIGNKKVLRLAPASPEKLKFRDGDNASDSGNSVTSYASLCKPLHVEGGLSTATFNGNGKSEPVKTSGCGAKVGRPQKTASISPLRTVASSRKRTKANSSSSSSRSRSRSSGSCRHSGRYSRSRSLSSARSYSRSPSYSAGLRRKGSVGSGRSRGRYSRNSEDRVRERKRDPSSCEKDVKHGSRKHSGKRQKPRSYSPMRKRRRDSPSHLEARRITSARKRPIPYFRPSPSSSSRSTSVSSWSSLFTRSRSPSPSPGLCRSRSRSYSSYRSYSRSSSWNSIFGSRSRSRSYDSLVGYSKNKNRR</sequence>
<feature type="compositionally biased region" description="Low complexity" evidence="1">
    <location>
        <begin position="379"/>
        <end position="397"/>
    </location>
</feature>
<dbReference type="PANTHER" id="PTHR34755:SF1">
    <property type="entry name" value="SERINE_ARGININE REPETITIVE MATRIX PROTEIN 4"/>
    <property type="match status" value="1"/>
</dbReference>
<dbReference type="AlphaFoldDB" id="A0A674BZQ8"/>
<keyword evidence="4" id="KW-1185">Reference proteome</keyword>
<feature type="compositionally biased region" description="Basic and acidic residues" evidence="1">
    <location>
        <begin position="487"/>
        <end position="496"/>
    </location>
</feature>
<dbReference type="GO" id="GO:0043484">
    <property type="term" value="P:regulation of RNA splicing"/>
    <property type="evidence" value="ECO:0007669"/>
    <property type="project" value="TreeGrafter"/>
</dbReference>
<dbReference type="Proteomes" id="UP000472277">
    <property type="component" value="Chromosome 9"/>
</dbReference>
<name>A0A674BZQ8_SALTR</name>
<reference evidence="3" key="1">
    <citation type="submission" date="2025-08" db="UniProtKB">
        <authorList>
            <consortium name="Ensembl"/>
        </authorList>
    </citation>
    <scope>IDENTIFICATION</scope>
</reference>
<dbReference type="GeneTree" id="ENSGT00940000167167"/>
<dbReference type="InterPro" id="IPR029360">
    <property type="entry name" value="SRRM_C"/>
</dbReference>
<evidence type="ECO:0000313" key="3">
    <source>
        <dbReference type="Ensembl" id="ENSSTUP00000076578.1"/>
    </source>
</evidence>
<gene>
    <name evidence="3" type="primary">LOC115200513</name>
</gene>
<feature type="compositionally biased region" description="Low complexity" evidence="1">
    <location>
        <begin position="165"/>
        <end position="174"/>
    </location>
</feature>
<evidence type="ECO:0000313" key="4">
    <source>
        <dbReference type="Proteomes" id="UP000472277"/>
    </source>
</evidence>
<dbReference type="PANTHER" id="PTHR34755">
    <property type="entry name" value="SERINE/ARGININE REPETITIVE MATRIX PROTEIN 3-RELATED"/>
    <property type="match status" value="1"/>
</dbReference>
<feature type="compositionally biased region" description="Basic residues" evidence="1">
    <location>
        <begin position="464"/>
        <end position="486"/>
    </location>
</feature>
<feature type="compositionally biased region" description="Low complexity" evidence="1">
    <location>
        <begin position="405"/>
        <end position="423"/>
    </location>
</feature>
<feature type="region of interest" description="Disordered" evidence="1">
    <location>
        <begin position="253"/>
        <end position="290"/>
    </location>
</feature>
<dbReference type="GO" id="GO:0006397">
    <property type="term" value="P:mRNA processing"/>
    <property type="evidence" value="ECO:0007669"/>
    <property type="project" value="TreeGrafter"/>
</dbReference>
<feature type="compositionally biased region" description="Polar residues" evidence="1">
    <location>
        <begin position="253"/>
        <end position="285"/>
    </location>
</feature>
<dbReference type="InParanoid" id="A0A674BZQ8"/>
<feature type="compositionally biased region" description="Basic residues" evidence="1">
    <location>
        <begin position="103"/>
        <end position="160"/>
    </location>
</feature>
<organism evidence="3 4">
    <name type="scientific">Salmo trutta</name>
    <name type="common">Brown trout</name>
    <dbReference type="NCBI Taxonomy" id="8032"/>
    <lineage>
        <taxon>Eukaryota</taxon>
        <taxon>Metazoa</taxon>
        <taxon>Chordata</taxon>
        <taxon>Craniata</taxon>
        <taxon>Vertebrata</taxon>
        <taxon>Euteleostomi</taxon>
        <taxon>Actinopterygii</taxon>
        <taxon>Neopterygii</taxon>
        <taxon>Teleostei</taxon>
        <taxon>Protacanthopterygii</taxon>
        <taxon>Salmoniformes</taxon>
        <taxon>Salmonidae</taxon>
        <taxon>Salmoninae</taxon>
        <taxon>Salmo</taxon>
    </lineage>
</organism>
<dbReference type="OMA" id="SHNGEYH"/>
<accession>A0A674BZQ8</accession>